<dbReference type="Proteomes" id="UP001558713">
    <property type="component" value="Unassembled WGS sequence"/>
</dbReference>
<name>A0ABD1BHI6_CARAN</name>
<dbReference type="AlphaFoldDB" id="A0ABD1BHI6"/>
<accession>A0ABD1BHI6</accession>
<evidence type="ECO:0000259" key="1">
    <source>
        <dbReference type="Pfam" id="PF03108"/>
    </source>
</evidence>
<organism evidence="2 3">
    <name type="scientific">Cardamine amara subsp. amara</name>
    <dbReference type="NCBI Taxonomy" id="228776"/>
    <lineage>
        <taxon>Eukaryota</taxon>
        <taxon>Viridiplantae</taxon>
        <taxon>Streptophyta</taxon>
        <taxon>Embryophyta</taxon>
        <taxon>Tracheophyta</taxon>
        <taxon>Spermatophyta</taxon>
        <taxon>Magnoliopsida</taxon>
        <taxon>eudicotyledons</taxon>
        <taxon>Gunneridae</taxon>
        <taxon>Pentapetalae</taxon>
        <taxon>rosids</taxon>
        <taxon>malvids</taxon>
        <taxon>Brassicales</taxon>
        <taxon>Brassicaceae</taxon>
        <taxon>Cardamineae</taxon>
        <taxon>Cardamine</taxon>
    </lineage>
</organism>
<sequence length="125" mass="14706">MAGLAETFKKGIILEDIYGYQDIEPCFDDNEFSKVQVNQIDFTKENDAMFFGREFLTREDFKNDILIYAINRVFRFKFLKFTTKVIVAQCIDPKCDWRVTAHRIGDSDEYEVKKAKLDHICNVNT</sequence>
<evidence type="ECO:0000313" key="3">
    <source>
        <dbReference type="Proteomes" id="UP001558713"/>
    </source>
</evidence>
<feature type="domain" description="Transposase MuDR plant" evidence="1">
    <location>
        <begin position="47"/>
        <end position="107"/>
    </location>
</feature>
<dbReference type="InterPro" id="IPR004332">
    <property type="entry name" value="Transposase_MuDR"/>
</dbReference>
<proteinExistence type="predicted"/>
<evidence type="ECO:0000313" key="2">
    <source>
        <dbReference type="EMBL" id="KAL1213940.1"/>
    </source>
</evidence>
<keyword evidence="3" id="KW-1185">Reference proteome</keyword>
<dbReference type="Pfam" id="PF03108">
    <property type="entry name" value="DBD_Tnp_Mut"/>
    <property type="match status" value="1"/>
</dbReference>
<gene>
    <name evidence="2" type="ORF">V5N11_002515</name>
</gene>
<protein>
    <recommendedName>
        <fullName evidence="1">Transposase MuDR plant domain-containing protein</fullName>
    </recommendedName>
</protein>
<reference evidence="2 3" key="1">
    <citation type="submission" date="2024-04" db="EMBL/GenBank/DDBJ databases">
        <title>Genome assembly C_amara_ONT_v2.</title>
        <authorList>
            <person name="Yant L."/>
            <person name="Moore C."/>
            <person name="Slenker M."/>
        </authorList>
    </citation>
    <scope>NUCLEOTIDE SEQUENCE [LARGE SCALE GENOMIC DNA]</scope>
    <source>
        <tissue evidence="2">Leaf</tissue>
    </source>
</reference>
<comment type="caution">
    <text evidence="2">The sequence shown here is derived from an EMBL/GenBank/DDBJ whole genome shotgun (WGS) entry which is preliminary data.</text>
</comment>
<dbReference type="EMBL" id="JBANAX010000326">
    <property type="protein sequence ID" value="KAL1213940.1"/>
    <property type="molecule type" value="Genomic_DNA"/>
</dbReference>